<dbReference type="Proteomes" id="UP001177898">
    <property type="component" value="Unassembled WGS sequence"/>
</dbReference>
<dbReference type="RefSeq" id="WP_306647090.1">
    <property type="nucleotide sequence ID" value="NZ_JAVCYS010000007.1"/>
</dbReference>
<feature type="binding site" evidence="5">
    <location>
        <position position="295"/>
    </location>
    <ligand>
        <name>Zn(2+)</name>
        <dbReference type="ChEBI" id="CHEBI:29105"/>
    </ligand>
</feature>
<evidence type="ECO:0000256" key="2">
    <source>
        <dbReference type="ARBA" id="ARBA00022679"/>
    </source>
</evidence>
<evidence type="ECO:0000256" key="3">
    <source>
        <dbReference type="ARBA" id="ARBA00022723"/>
    </source>
</evidence>
<dbReference type="GO" id="GO:0008168">
    <property type="term" value="F:methyltransferase activity"/>
    <property type="evidence" value="ECO:0007669"/>
    <property type="project" value="UniProtKB-KW"/>
</dbReference>
<dbReference type="Pfam" id="PF02574">
    <property type="entry name" value="S-methyl_trans"/>
    <property type="match status" value="1"/>
</dbReference>
<feature type="binding site" evidence="5">
    <location>
        <position position="294"/>
    </location>
    <ligand>
        <name>Zn(2+)</name>
        <dbReference type="ChEBI" id="CHEBI:29105"/>
    </ligand>
</feature>
<keyword evidence="4 5" id="KW-0862">Zinc</keyword>
<comment type="caution">
    <text evidence="7">The sequence shown here is derived from an EMBL/GenBank/DDBJ whole genome shotgun (WGS) entry which is preliminary data.</text>
</comment>
<dbReference type="InterPro" id="IPR003726">
    <property type="entry name" value="HCY_dom"/>
</dbReference>
<protein>
    <submittedName>
        <fullName evidence="7">Homocysteine S-methyltransferase</fullName>
        <ecNumber evidence="7">2.1.1.10</ecNumber>
    </submittedName>
</protein>
<dbReference type="InterPro" id="IPR017226">
    <property type="entry name" value="BHMT-like"/>
</dbReference>
<dbReference type="EC" id="2.1.1.10" evidence="7"/>
<dbReference type="PANTHER" id="PTHR46015">
    <property type="entry name" value="ZGC:172121"/>
    <property type="match status" value="1"/>
</dbReference>
<proteinExistence type="predicted"/>
<feature type="domain" description="Hcy-binding" evidence="6">
    <location>
        <begin position="2"/>
        <end position="309"/>
    </location>
</feature>
<organism evidence="7 8">
    <name type="scientific">Bacillus stercoris</name>
    <dbReference type="NCBI Taxonomy" id="2054641"/>
    <lineage>
        <taxon>Bacteria</taxon>
        <taxon>Bacillati</taxon>
        <taxon>Bacillota</taxon>
        <taxon>Bacilli</taxon>
        <taxon>Bacillales</taxon>
        <taxon>Bacillaceae</taxon>
        <taxon>Bacillus</taxon>
    </lineage>
</organism>
<evidence type="ECO:0000313" key="7">
    <source>
        <dbReference type="EMBL" id="MDQ1854357.1"/>
    </source>
</evidence>
<dbReference type="GO" id="GO:0032259">
    <property type="term" value="P:methylation"/>
    <property type="evidence" value="ECO:0007669"/>
    <property type="project" value="UniProtKB-KW"/>
</dbReference>
<dbReference type="EMBL" id="JAVCYS010000007">
    <property type="protein sequence ID" value="MDQ1854357.1"/>
    <property type="molecule type" value="Genomic_DNA"/>
</dbReference>
<dbReference type="Gene3D" id="3.20.20.330">
    <property type="entry name" value="Homocysteine-binding-like domain"/>
    <property type="match status" value="1"/>
</dbReference>
<evidence type="ECO:0000256" key="1">
    <source>
        <dbReference type="ARBA" id="ARBA00022603"/>
    </source>
</evidence>
<keyword evidence="2 5" id="KW-0808">Transferase</keyword>
<dbReference type="PIRSF" id="PIRSF037505">
    <property type="entry name" value="Betaine_HMT"/>
    <property type="match status" value="1"/>
</dbReference>
<dbReference type="PROSITE" id="PS50970">
    <property type="entry name" value="HCY"/>
    <property type="match status" value="1"/>
</dbReference>
<evidence type="ECO:0000256" key="4">
    <source>
        <dbReference type="ARBA" id="ARBA00022833"/>
    </source>
</evidence>
<dbReference type="SUPFAM" id="SSF82282">
    <property type="entry name" value="Homocysteine S-methyltransferase"/>
    <property type="match status" value="1"/>
</dbReference>
<dbReference type="InterPro" id="IPR051486">
    <property type="entry name" value="Hcy_S-methyltransferase"/>
</dbReference>
<reference evidence="7" key="1">
    <citation type="submission" date="2023-08" db="EMBL/GenBank/DDBJ databases">
        <title>Functional annotation and safety assessment of Bacillus stercoris.</title>
        <authorList>
            <person name="Pandit N.T."/>
            <person name="Ahir S.V."/>
            <person name="Chauhan D.A."/>
            <person name="Bose A."/>
            <person name="Dunlap C."/>
            <person name="Doshi J.A."/>
        </authorList>
    </citation>
    <scope>NUCLEOTIDE SEQUENCE</scope>
    <source>
        <strain evidence="7">ZBMF30</strain>
    </source>
</reference>
<keyword evidence="3 5" id="KW-0479">Metal-binding</keyword>
<name>A0ABU0VC68_9BACI</name>
<sequence length="315" mass="34701">MNPIQHILDTFPLIVLDGAMATELERKGCDLNDSLWSAKILMEEPDLIKQVHTDYFAAGADCAITASYQSTFEGFAARGLSEAEARRLIKLSVSIAAEARDEFWSFEENRLNRPKPIIAASVGPYGAYLADGSEYRGNYAISEDELIEFHRPRMKALIEAGADVLACETIPCLTEAKAIVRLLKEFPETYAWISFSAKDGLHISDGTPAADCAARLDEHRQIAALGINCTPLQHISSLIEELKKNTSKPIIVYPNSGEQYDPETKMWNGAACAESYGASARTWHEKGAKLIGGCCRTKPEDIQEIAAWVRSLKTT</sequence>
<accession>A0ABU0VC68</accession>
<dbReference type="InterPro" id="IPR036589">
    <property type="entry name" value="HCY_dom_sf"/>
</dbReference>
<comment type="cofactor">
    <cofactor evidence="5">
        <name>Zn(2+)</name>
        <dbReference type="ChEBI" id="CHEBI:29105"/>
    </cofactor>
</comment>
<dbReference type="PANTHER" id="PTHR46015:SF1">
    <property type="entry name" value="HOMOCYSTEINE S-METHYLTRANSFERASE-LIKE ISOFORM 1"/>
    <property type="match status" value="1"/>
</dbReference>
<dbReference type="NCBIfam" id="NF007020">
    <property type="entry name" value="PRK09485.1"/>
    <property type="match status" value="1"/>
</dbReference>
<evidence type="ECO:0000259" key="6">
    <source>
        <dbReference type="PROSITE" id="PS50970"/>
    </source>
</evidence>
<evidence type="ECO:0000313" key="8">
    <source>
        <dbReference type="Proteomes" id="UP001177898"/>
    </source>
</evidence>
<gene>
    <name evidence="7" type="primary">mmuM</name>
    <name evidence="7" type="ORF">RAQ16_18710</name>
</gene>
<evidence type="ECO:0000256" key="5">
    <source>
        <dbReference type="PROSITE-ProRule" id="PRU00333"/>
    </source>
</evidence>
<keyword evidence="1 5" id="KW-0489">Methyltransferase</keyword>
<keyword evidence="8" id="KW-1185">Reference proteome</keyword>
<feature type="binding site" evidence="5">
    <location>
        <position position="229"/>
    </location>
    <ligand>
        <name>Zn(2+)</name>
        <dbReference type="ChEBI" id="CHEBI:29105"/>
    </ligand>
</feature>